<evidence type="ECO:0000256" key="2">
    <source>
        <dbReference type="ARBA" id="ARBA00022679"/>
    </source>
</evidence>
<keyword evidence="1 4" id="KW-0963">Cytoplasm</keyword>
<dbReference type="EMBL" id="JACHEO010000005">
    <property type="protein sequence ID" value="MBB5347642.1"/>
    <property type="molecule type" value="Genomic_DNA"/>
</dbReference>
<dbReference type="SUPFAM" id="SSF55729">
    <property type="entry name" value="Acyl-CoA N-acyltransferases (Nat)"/>
    <property type="match status" value="1"/>
</dbReference>
<dbReference type="HAMAP" id="MF_00689">
    <property type="entry name" value="Bpt"/>
    <property type="match status" value="1"/>
</dbReference>
<evidence type="ECO:0000256" key="1">
    <source>
        <dbReference type="ARBA" id="ARBA00022490"/>
    </source>
</evidence>
<dbReference type="InterPro" id="IPR030700">
    <property type="entry name" value="N-end_Aminoacyl_Trfase"/>
</dbReference>
<comment type="function">
    <text evidence="4">Functions in the N-end rule pathway of protein degradation where it conjugates Leu from its aminoacyl-tRNA to the N-termini of proteins containing an N-terminal aspartate or glutamate.</text>
</comment>
<gene>
    <name evidence="4" type="primary">bpt</name>
    <name evidence="7" type="ORF">HNQ81_001363</name>
</gene>
<dbReference type="InterPro" id="IPR017138">
    <property type="entry name" value="Asp_Glu_LeuTrfase"/>
</dbReference>
<keyword evidence="8" id="KW-1185">Reference proteome</keyword>
<dbReference type="PANTHER" id="PTHR21367">
    <property type="entry name" value="ARGININE-TRNA-PROTEIN TRANSFERASE 1"/>
    <property type="match status" value="1"/>
</dbReference>
<comment type="caution">
    <text evidence="7">The sequence shown here is derived from an EMBL/GenBank/DDBJ whole genome shotgun (WGS) entry which is preliminary data.</text>
</comment>
<dbReference type="PIRSF" id="PIRSF037208">
    <property type="entry name" value="ATE_pro_prd"/>
    <property type="match status" value="1"/>
</dbReference>
<reference evidence="7 8" key="1">
    <citation type="submission" date="2020-08" db="EMBL/GenBank/DDBJ databases">
        <title>Genomic Encyclopedia of Type Strains, Phase IV (KMG-IV): sequencing the most valuable type-strain genomes for metagenomic binning, comparative biology and taxonomic classification.</title>
        <authorList>
            <person name="Goeker M."/>
        </authorList>
    </citation>
    <scope>NUCLEOTIDE SEQUENCE [LARGE SCALE GENOMIC DNA]</scope>
    <source>
        <strain evidence="7 8">DSM 28570</strain>
    </source>
</reference>
<comment type="catalytic activity">
    <reaction evidence="4">
        <text>N-terminal L-glutamyl-[protein] + L-leucyl-tRNA(Leu) = N-terminal L-leucyl-L-glutamyl-[protein] + tRNA(Leu) + H(+)</text>
        <dbReference type="Rhea" id="RHEA:50412"/>
        <dbReference type="Rhea" id="RHEA-COMP:9613"/>
        <dbReference type="Rhea" id="RHEA-COMP:9622"/>
        <dbReference type="Rhea" id="RHEA-COMP:12664"/>
        <dbReference type="Rhea" id="RHEA-COMP:12668"/>
        <dbReference type="ChEBI" id="CHEBI:15378"/>
        <dbReference type="ChEBI" id="CHEBI:64721"/>
        <dbReference type="ChEBI" id="CHEBI:78442"/>
        <dbReference type="ChEBI" id="CHEBI:78494"/>
        <dbReference type="ChEBI" id="CHEBI:133041"/>
        <dbReference type="EC" id="2.3.2.29"/>
    </reaction>
</comment>
<dbReference type="GO" id="GO:0004057">
    <property type="term" value="F:arginyl-tRNA--protein transferase activity"/>
    <property type="evidence" value="ECO:0007669"/>
    <property type="project" value="InterPro"/>
</dbReference>
<dbReference type="Pfam" id="PF04376">
    <property type="entry name" value="ATE_N"/>
    <property type="match status" value="1"/>
</dbReference>
<sequence>MSSYDEQCSEDFGRIRARIERYFVDLRTACPYGLPFVATFHQAMLCPIEQRVMELFLAAGYRRNGNCLYTMHCADCAACIAIRLDVREFRPNRNQRRVQKKNVDIECSVEDLVQDRENLQLCQKFLERRYPQKNNTAEGYYQSFFLNGIVDSRRIEFRLAGRLVGASIVDFGRNWVNAVYFYFDPDESDRSLGTYNIITLVDMCRAWGIDYIYLGYYIRDVAAMSYKTAFKPYSLLEDGQWRSYRS</sequence>
<dbReference type="InterPro" id="IPR007472">
    <property type="entry name" value="N-end_Aminoacyl_Trfase_C"/>
</dbReference>
<name>A0A840UPE5_9BACT</name>
<comment type="subcellular location">
    <subcellularLocation>
        <location evidence="4">Cytoplasm</location>
    </subcellularLocation>
</comment>
<comment type="catalytic activity">
    <reaction evidence="4">
        <text>N-terminal L-aspartyl-[protein] + L-leucyl-tRNA(Leu) = N-terminal L-leucyl-L-aspartyl-[protein] + tRNA(Leu) + H(+)</text>
        <dbReference type="Rhea" id="RHEA:50420"/>
        <dbReference type="Rhea" id="RHEA-COMP:9613"/>
        <dbReference type="Rhea" id="RHEA-COMP:9622"/>
        <dbReference type="Rhea" id="RHEA-COMP:12669"/>
        <dbReference type="Rhea" id="RHEA-COMP:12674"/>
        <dbReference type="ChEBI" id="CHEBI:15378"/>
        <dbReference type="ChEBI" id="CHEBI:64720"/>
        <dbReference type="ChEBI" id="CHEBI:78442"/>
        <dbReference type="ChEBI" id="CHEBI:78494"/>
        <dbReference type="ChEBI" id="CHEBI:133042"/>
        <dbReference type="EC" id="2.3.2.29"/>
    </reaction>
</comment>
<dbReference type="NCBIfam" id="NF002346">
    <property type="entry name" value="PRK01305.2-3"/>
    <property type="match status" value="1"/>
</dbReference>
<dbReference type="AlphaFoldDB" id="A0A840UPE5"/>
<dbReference type="RefSeq" id="WP_183349573.1">
    <property type="nucleotide sequence ID" value="NZ_JACHEO010000005.1"/>
</dbReference>
<feature type="domain" description="N-end aminoacyl transferase N-terminal" evidence="5">
    <location>
        <begin position="48"/>
        <end position="97"/>
    </location>
</feature>
<dbReference type="PANTHER" id="PTHR21367:SF1">
    <property type="entry name" value="ARGINYL-TRNA--PROTEIN TRANSFERASE 1"/>
    <property type="match status" value="1"/>
</dbReference>
<dbReference type="GO" id="GO:0008914">
    <property type="term" value="F:leucyl-tRNA--protein transferase activity"/>
    <property type="evidence" value="ECO:0007669"/>
    <property type="project" value="UniProtKB-UniRule"/>
</dbReference>
<dbReference type="InterPro" id="IPR016181">
    <property type="entry name" value="Acyl_CoA_acyltransferase"/>
</dbReference>
<evidence type="ECO:0000259" key="6">
    <source>
        <dbReference type="Pfam" id="PF04377"/>
    </source>
</evidence>
<comment type="similarity">
    <text evidence="4">Belongs to the R-transferase family. Bpt subfamily.</text>
</comment>
<dbReference type="Pfam" id="PF04377">
    <property type="entry name" value="ATE_C"/>
    <property type="match status" value="1"/>
</dbReference>
<evidence type="ECO:0000313" key="7">
    <source>
        <dbReference type="EMBL" id="MBB5347642.1"/>
    </source>
</evidence>
<evidence type="ECO:0000313" key="8">
    <source>
        <dbReference type="Proteomes" id="UP000539642"/>
    </source>
</evidence>
<keyword evidence="2 4" id="KW-0808">Transferase</keyword>
<proteinExistence type="inferred from homology"/>
<dbReference type="InterPro" id="IPR007471">
    <property type="entry name" value="N-end_Aminoacyl_Trfase_N"/>
</dbReference>
<evidence type="ECO:0000259" key="5">
    <source>
        <dbReference type="Pfam" id="PF04376"/>
    </source>
</evidence>
<evidence type="ECO:0000256" key="3">
    <source>
        <dbReference type="ARBA" id="ARBA00023315"/>
    </source>
</evidence>
<feature type="domain" description="N-end rule aminoacyl transferase C-terminal" evidence="6">
    <location>
        <begin position="117"/>
        <end position="236"/>
    </location>
</feature>
<evidence type="ECO:0000256" key="4">
    <source>
        <dbReference type="HAMAP-Rule" id="MF_00689"/>
    </source>
</evidence>
<keyword evidence="3 4" id="KW-0012">Acyltransferase</keyword>
<dbReference type="GO" id="GO:0071596">
    <property type="term" value="P:ubiquitin-dependent protein catabolic process via the N-end rule pathway"/>
    <property type="evidence" value="ECO:0007669"/>
    <property type="project" value="InterPro"/>
</dbReference>
<accession>A0A840UPE5</accession>
<organism evidence="7 8">
    <name type="scientific">Desulfoprunum benzoelyticum</name>
    <dbReference type="NCBI Taxonomy" id="1506996"/>
    <lineage>
        <taxon>Bacteria</taxon>
        <taxon>Pseudomonadati</taxon>
        <taxon>Thermodesulfobacteriota</taxon>
        <taxon>Desulfobulbia</taxon>
        <taxon>Desulfobulbales</taxon>
        <taxon>Desulfobulbaceae</taxon>
        <taxon>Desulfoprunum</taxon>
    </lineage>
</organism>
<protein>
    <recommendedName>
        <fullName evidence="4">Aspartate/glutamate leucyltransferase</fullName>
        <ecNumber evidence="4">2.3.2.29</ecNumber>
    </recommendedName>
</protein>
<dbReference type="GO" id="GO:0005737">
    <property type="term" value="C:cytoplasm"/>
    <property type="evidence" value="ECO:0007669"/>
    <property type="project" value="UniProtKB-SubCell"/>
</dbReference>
<dbReference type="Proteomes" id="UP000539642">
    <property type="component" value="Unassembled WGS sequence"/>
</dbReference>
<dbReference type="EC" id="2.3.2.29" evidence="4"/>